<evidence type="ECO:0000313" key="2">
    <source>
        <dbReference type="Proteomes" id="UP000228934"/>
    </source>
</evidence>
<proteinExistence type="predicted"/>
<dbReference type="Proteomes" id="UP000228934">
    <property type="component" value="Unassembled WGS sequence"/>
</dbReference>
<dbReference type="OrthoDB" id="6135810at2759"/>
<dbReference type="PANTHER" id="PTHR28494:SF1">
    <property type="entry name" value="RAB7A-INTERACTING MON1-CCZ1 COMPLEX SUBUNIT 1"/>
    <property type="match status" value="1"/>
</dbReference>
<dbReference type="InterPro" id="IPR037657">
    <property type="entry name" value="RIMC1"/>
</dbReference>
<sequence length="198" mass="22655">CLKDGVYYLLKMLKTRNPVQLNNDISFKDINTATLLAKGTAILDITYYEENRLVDEEFASDDSLQKVQELIQIITEPESLAEENNASKQRFLLDMDVEECLHWRRGALLYMYCHTVGIFSDVHVLALMYCGEMCFWALSYCSDIQPGSDSETHSKILNFKEVGEKVLDTYVSVCEGPLSAQGWNTENAKKILEFLKTR</sequence>
<dbReference type="GO" id="GO:0000423">
    <property type="term" value="P:mitophagy"/>
    <property type="evidence" value="ECO:0007669"/>
    <property type="project" value="InterPro"/>
</dbReference>
<organism evidence="1 2">
    <name type="scientific">Aquarana catesbeiana</name>
    <name type="common">American bullfrog</name>
    <name type="synonym">Rana catesbeiana</name>
    <dbReference type="NCBI Taxonomy" id="8400"/>
    <lineage>
        <taxon>Eukaryota</taxon>
        <taxon>Metazoa</taxon>
        <taxon>Chordata</taxon>
        <taxon>Craniata</taxon>
        <taxon>Vertebrata</taxon>
        <taxon>Euteleostomi</taxon>
        <taxon>Amphibia</taxon>
        <taxon>Batrachia</taxon>
        <taxon>Anura</taxon>
        <taxon>Neobatrachia</taxon>
        <taxon>Ranoidea</taxon>
        <taxon>Ranidae</taxon>
        <taxon>Aquarana</taxon>
    </lineage>
</organism>
<dbReference type="EMBL" id="KV982312">
    <property type="protein sequence ID" value="PIO15269.1"/>
    <property type="molecule type" value="Genomic_DNA"/>
</dbReference>
<dbReference type="PANTHER" id="PTHR28494">
    <property type="entry name" value="UPF0600 PROTEIN C5ORF51"/>
    <property type="match status" value="1"/>
</dbReference>
<evidence type="ECO:0000313" key="1">
    <source>
        <dbReference type="EMBL" id="PIO15269.1"/>
    </source>
</evidence>
<dbReference type="AlphaFoldDB" id="A0A2G9QI11"/>
<protein>
    <submittedName>
        <fullName evidence="1">Uncharacterized protein</fullName>
    </submittedName>
</protein>
<reference evidence="2" key="1">
    <citation type="journal article" date="2017" name="Nat. Commun.">
        <title>The North American bullfrog draft genome provides insight into hormonal regulation of long noncoding RNA.</title>
        <authorList>
            <person name="Hammond S.A."/>
            <person name="Warren R.L."/>
            <person name="Vandervalk B.P."/>
            <person name="Kucuk E."/>
            <person name="Khan H."/>
            <person name="Gibb E.A."/>
            <person name="Pandoh P."/>
            <person name="Kirk H."/>
            <person name="Zhao Y."/>
            <person name="Jones M."/>
            <person name="Mungall A.J."/>
            <person name="Coope R."/>
            <person name="Pleasance S."/>
            <person name="Moore R.A."/>
            <person name="Holt R.A."/>
            <person name="Round J.M."/>
            <person name="Ohora S."/>
            <person name="Walle B.V."/>
            <person name="Veldhoen N."/>
            <person name="Helbing C.C."/>
            <person name="Birol I."/>
        </authorList>
    </citation>
    <scope>NUCLEOTIDE SEQUENCE [LARGE SCALE GENOMIC DNA]</scope>
</reference>
<gene>
    <name evidence="1" type="ORF">AB205_0081650</name>
</gene>
<name>A0A2G9QI11_AQUCT</name>
<dbReference type="Pfam" id="PF17716">
    <property type="entry name" value="RIMC1"/>
    <property type="match status" value="3"/>
</dbReference>
<feature type="non-terminal residue" evidence="1">
    <location>
        <position position="1"/>
    </location>
</feature>
<accession>A0A2G9QI11</accession>
<keyword evidence="2" id="KW-1185">Reference proteome</keyword>